<dbReference type="EMBL" id="JAWDKD010000020">
    <property type="protein sequence ID" value="MDV0447505.1"/>
    <property type="molecule type" value="Genomic_DNA"/>
</dbReference>
<dbReference type="NCBIfam" id="NF046006">
    <property type="entry name" value="MAG6450_fam"/>
    <property type="match status" value="1"/>
</dbReference>
<evidence type="ECO:0000313" key="1">
    <source>
        <dbReference type="EMBL" id="MDV0447505.1"/>
    </source>
</evidence>
<name>A0AAE4SFN5_9EURY</name>
<comment type="caution">
    <text evidence="1">The sequence shown here is derived from an EMBL/GenBank/DDBJ whole genome shotgun (WGS) entry which is preliminary data.</text>
</comment>
<accession>A0AAE4SFN5</accession>
<dbReference type="Proteomes" id="UP001271789">
    <property type="component" value="Unassembled WGS sequence"/>
</dbReference>
<dbReference type="AlphaFoldDB" id="A0AAE4SFN5"/>
<gene>
    <name evidence="1" type="ORF">MsAg5_14050</name>
</gene>
<sequence length="142" mass="16806">MTKNKKIKDFKPTVQLKTMTCVSPDSDSLKYSLTDPSIDLFMNFNFEHLGSGTNRRAHRCFCEMDIQSLKKLSQFLHRAHHCRRDEFLTRFENQNSNLKFRKDLSVQVKHIYVDKKFRLHGFKENNIFNIIAIDPTHEDGKN</sequence>
<evidence type="ECO:0000313" key="2">
    <source>
        <dbReference type="Proteomes" id="UP001271789"/>
    </source>
</evidence>
<reference evidence="1" key="1">
    <citation type="submission" date="2023-06" db="EMBL/GenBank/DDBJ databases">
        <title>Genome sequence of Methanosarcinaceae archaeon Ag5.</title>
        <authorList>
            <person name="Protasov E."/>
            <person name="Platt K."/>
            <person name="Poehlein A."/>
            <person name="Daniel R."/>
            <person name="Brune A."/>
        </authorList>
    </citation>
    <scope>NUCLEOTIDE SEQUENCE</scope>
    <source>
        <strain evidence="1">Ag5</strain>
    </source>
</reference>
<proteinExistence type="predicted"/>
<dbReference type="RefSeq" id="WP_338099942.1">
    <property type="nucleotide sequence ID" value="NZ_JAWDKD010000020.1"/>
</dbReference>
<organism evidence="1 2">
    <name type="scientific">Methanolapillus africanus</name>
    <dbReference type="NCBI Taxonomy" id="3028297"/>
    <lineage>
        <taxon>Archaea</taxon>
        <taxon>Methanobacteriati</taxon>
        <taxon>Methanobacteriota</taxon>
        <taxon>Stenosarchaea group</taxon>
        <taxon>Methanomicrobia</taxon>
        <taxon>Methanosarcinales</taxon>
        <taxon>Methanosarcinaceae</taxon>
        <taxon>Methanolapillus</taxon>
    </lineage>
</organism>
<protein>
    <submittedName>
        <fullName evidence="1">Uncharacterized protein</fullName>
    </submittedName>
</protein>
<keyword evidence="2" id="KW-1185">Reference proteome</keyword>